<comment type="subcellular location">
    <subcellularLocation>
        <location evidence="1">Cell membrane</location>
        <topology evidence="1">Multi-pass membrane protein</topology>
    </subcellularLocation>
</comment>
<dbReference type="AlphaFoldDB" id="A0A9X1IFY2"/>
<dbReference type="NCBIfam" id="TIGR00765">
    <property type="entry name" value="yihY_not_rbn"/>
    <property type="match status" value="1"/>
</dbReference>
<sequence>MRLRRAWALIRDTGAGFVEDEAMTRGAAIACYTMFSLAPLLFVAVAIAGLAFGEEAVQGALAEQLRALVGREGAQAVQAMVRGAGWEGGDGGGSGFPAIVGAVILLVTASGVFAEIQSALNVVWKAVPKALTVSYLVKARLLSIGLVATTGFLLLISLLASAALAALETWARGYLPDLAAVLRVLNFAVSFALTAALFAAIYKILPDRRLEWRDVAVGALGTALLFTLGKGLIGWYIGGSGVAARYGATGALVVVLLWVYYSAQIFLLGAEFTRAWAGLEGSRQVAPISPEPERLKAAR</sequence>
<dbReference type="Pfam" id="PF03631">
    <property type="entry name" value="Virul_fac_BrkB"/>
    <property type="match status" value="1"/>
</dbReference>
<keyword evidence="4 6" id="KW-1133">Transmembrane helix</keyword>
<dbReference type="GO" id="GO:0005886">
    <property type="term" value="C:plasma membrane"/>
    <property type="evidence" value="ECO:0007669"/>
    <property type="project" value="UniProtKB-SubCell"/>
</dbReference>
<dbReference type="InterPro" id="IPR017039">
    <property type="entry name" value="Virul_fac_BrkB"/>
</dbReference>
<evidence type="ECO:0000256" key="5">
    <source>
        <dbReference type="ARBA" id="ARBA00023136"/>
    </source>
</evidence>
<keyword evidence="3 6" id="KW-0812">Transmembrane</keyword>
<feature type="transmembrane region" description="Helical" evidence="6">
    <location>
        <begin position="29"/>
        <end position="52"/>
    </location>
</feature>
<evidence type="ECO:0000256" key="2">
    <source>
        <dbReference type="ARBA" id="ARBA00022475"/>
    </source>
</evidence>
<dbReference type="PIRSF" id="PIRSF035875">
    <property type="entry name" value="RNase_BN"/>
    <property type="match status" value="1"/>
</dbReference>
<comment type="caution">
    <text evidence="7">The sequence shown here is derived from an EMBL/GenBank/DDBJ whole genome shotgun (WGS) entry which is preliminary data.</text>
</comment>
<accession>A0A9X1IFY2</accession>
<keyword evidence="8" id="KW-1185">Reference proteome</keyword>
<evidence type="ECO:0000256" key="1">
    <source>
        <dbReference type="ARBA" id="ARBA00004651"/>
    </source>
</evidence>
<dbReference type="PANTHER" id="PTHR30213">
    <property type="entry name" value="INNER MEMBRANE PROTEIN YHJD"/>
    <property type="match status" value="1"/>
</dbReference>
<evidence type="ECO:0000313" key="8">
    <source>
        <dbReference type="Proteomes" id="UP001139311"/>
    </source>
</evidence>
<evidence type="ECO:0000313" key="7">
    <source>
        <dbReference type="EMBL" id="MCB4823954.1"/>
    </source>
</evidence>
<proteinExistence type="predicted"/>
<keyword evidence="2" id="KW-1003">Cell membrane</keyword>
<dbReference type="RefSeq" id="WP_226611295.1">
    <property type="nucleotide sequence ID" value="NZ_JAJAQI010000034.1"/>
</dbReference>
<dbReference type="PANTHER" id="PTHR30213:SF1">
    <property type="entry name" value="INNER MEMBRANE PROTEIN YHJD"/>
    <property type="match status" value="1"/>
</dbReference>
<feature type="transmembrane region" description="Helical" evidence="6">
    <location>
        <begin position="243"/>
        <end position="261"/>
    </location>
</feature>
<keyword evidence="5 6" id="KW-0472">Membrane</keyword>
<reference evidence="7" key="1">
    <citation type="submission" date="2021-10" db="EMBL/GenBank/DDBJ databases">
        <title>Roseicella aerolatum sp. nov., isolated from aerosols of e-waste dismantling site.</title>
        <authorList>
            <person name="Qin T."/>
        </authorList>
    </citation>
    <scope>NUCLEOTIDE SEQUENCE</scope>
    <source>
        <strain evidence="7">GB24</strain>
    </source>
</reference>
<evidence type="ECO:0000256" key="4">
    <source>
        <dbReference type="ARBA" id="ARBA00022989"/>
    </source>
</evidence>
<feature type="transmembrane region" description="Helical" evidence="6">
    <location>
        <begin position="141"/>
        <end position="167"/>
    </location>
</feature>
<evidence type="ECO:0000256" key="3">
    <source>
        <dbReference type="ARBA" id="ARBA00022692"/>
    </source>
</evidence>
<gene>
    <name evidence="7" type="ORF">LHA35_19680</name>
</gene>
<feature type="transmembrane region" description="Helical" evidence="6">
    <location>
        <begin position="217"/>
        <end position="237"/>
    </location>
</feature>
<dbReference type="Proteomes" id="UP001139311">
    <property type="component" value="Unassembled WGS sequence"/>
</dbReference>
<dbReference type="EMBL" id="JAJAQI010000034">
    <property type="protein sequence ID" value="MCB4823954.1"/>
    <property type="molecule type" value="Genomic_DNA"/>
</dbReference>
<organism evidence="7 8">
    <name type="scientific">Roseicella aerolata</name>
    <dbReference type="NCBI Taxonomy" id="2883479"/>
    <lineage>
        <taxon>Bacteria</taxon>
        <taxon>Pseudomonadati</taxon>
        <taxon>Pseudomonadota</taxon>
        <taxon>Alphaproteobacteria</taxon>
        <taxon>Acetobacterales</taxon>
        <taxon>Roseomonadaceae</taxon>
        <taxon>Roseicella</taxon>
    </lineage>
</organism>
<feature type="transmembrane region" description="Helical" evidence="6">
    <location>
        <begin position="187"/>
        <end position="205"/>
    </location>
</feature>
<feature type="transmembrane region" description="Helical" evidence="6">
    <location>
        <begin position="96"/>
        <end position="120"/>
    </location>
</feature>
<protein>
    <submittedName>
        <fullName evidence="7">YihY/virulence factor BrkB family protein</fullName>
    </submittedName>
</protein>
<evidence type="ECO:0000256" key="6">
    <source>
        <dbReference type="SAM" id="Phobius"/>
    </source>
</evidence>
<name>A0A9X1IFY2_9PROT</name>